<name>A0ABQ8ZMR0_9ROSI</name>
<reference evidence="1" key="1">
    <citation type="submission" date="2022-10" db="EMBL/GenBank/DDBJ databases">
        <authorList>
            <person name="Hyden B.L."/>
            <person name="Feng K."/>
            <person name="Yates T."/>
            <person name="Jawdy S."/>
            <person name="Smart L.B."/>
            <person name="Muchero W."/>
        </authorList>
    </citation>
    <scope>NUCLEOTIDE SEQUENCE</scope>
    <source>
        <tissue evidence="1">Shoot tip</tissue>
    </source>
</reference>
<dbReference type="EMBL" id="JAPFFI010000027">
    <property type="protein sequence ID" value="KAJ6303193.1"/>
    <property type="molecule type" value="Genomic_DNA"/>
</dbReference>
<reference evidence="1" key="2">
    <citation type="journal article" date="2023" name="Int. J. Mol. Sci.">
        <title>De Novo Assembly and Annotation of 11 Diverse Shrub Willow (Salix) Genomes Reveals Novel Gene Organization in Sex-Linked Regions.</title>
        <authorList>
            <person name="Hyden B."/>
            <person name="Feng K."/>
            <person name="Yates T.B."/>
            <person name="Jawdy S."/>
            <person name="Cereghino C."/>
            <person name="Smart L.B."/>
            <person name="Muchero W."/>
        </authorList>
    </citation>
    <scope>NUCLEOTIDE SEQUENCE</scope>
    <source>
        <tissue evidence="1">Shoot tip</tissue>
    </source>
</reference>
<proteinExistence type="predicted"/>
<dbReference type="Proteomes" id="UP001141253">
    <property type="component" value="Chromosome 16"/>
</dbReference>
<protein>
    <submittedName>
        <fullName evidence="1">Uncharacterized protein</fullName>
    </submittedName>
</protein>
<sequence>MWFYYQPATGIIVGKDARLVAFSGIQDYICGGDDGIQACMAELGVLLSKETGFHQYDVYGDDLVVPSCDSTGFSPSCGCGGANIPWHEPS</sequence>
<gene>
    <name evidence="1" type="ORF">OIU77_017138</name>
</gene>
<organism evidence="1 2">
    <name type="scientific">Salix suchowensis</name>
    <dbReference type="NCBI Taxonomy" id="1278906"/>
    <lineage>
        <taxon>Eukaryota</taxon>
        <taxon>Viridiplantae</taxon>
        <taxon>Streptophyta</taxon>
        <taxon>Embryophyta</taxon>
        <taxon>Tracheophyta</taxon>
        <taxon>Spermatophyta</taxon>
        <taxon>Magnoliopsida</taxon>
        <taxon>eudicotyledons</taxon>
        <taxon>Gunneridae</taxon>
        <taxon>Pentapetalae</taxon>
        <taxon>rosids</taxon>
        <taxon>fabids</taxon>
        <taxon>Malpighiales</taxon>
        <taxon>Salicaceae</taxon>
        <taxon>Saliceae</taxon>
        <taxon>Salix</taxon>
    </lineage>
</organism>
<evidence type="ECO:0000313" key="1">
    <source>
        <dbReference type="EMBL" id="KAJ6303193.1"/>
    </source>
</evidence>
<accession>A0ABQ8ZMR0</accession>
<dbReference type="Pfam" id="PF04646">
    <property type="entry name" value="DUF604"/>
    <property type="match status" value="1"/>
</dbReference>
<keyword evidence="2" id="KW-1185">Reference proteome</keyword>
<evidence type="ECO:0000313" key="2">
    <source>
        <dbReference type="Proteomes" id="UP001141253"/>
    </source>
</evidence>
<comment type="caution">
    <text evidence="1">The sequence shown here is derived from an EMBL/GenBank/DDBJ whole genome shotgun (WGS) entry which is preliminary data.</text>
</comment>
<dbReference type="InterPro" id="IPR006740">
    <property type="entry name" value="DUF604"/>
</dbReference>